<organism evidence="2 3">
    <name type="scientific">Peribacillus saganii</name>
    <dbReference type="NCBI Taxonomy" id="2303992"/>
    <lineage>
        <taxon>Bacteria</taxon>
        <taxon>Bacillati</taxon>
        <taxon>Bacillota</taxon>
        <taxon>Bacilli</taxon>
        <taxon>Bacillales</taxon>
        <taxon>Bacillaceae</taxon>
        <taxon>Peribacillus</taxon>
    </lineage>
</organism>
<evidence type="ECO:0000313" key="2">
    <source>
        <dbReference type="EMBL" id="RFU66461.1"/>
    </source>
</evidence>
<dbReference type="Proteomes" id="UP000264541">
    <property type="component" value="Unassembled WGS sequence"/>
</dbReference>
<accession>A0A372LJZ7</accession>
<reference evidence="2 3" key="1">
    <citation type="submission" date="2018-08" db="EMBL/GenBank/DDBJ databases">
        <title>Bacillus chawlae sp. nov., Bacillus glennii sp. nov., and Bacillus saganii sp. nov. Isolated from the Vehicle Assembly Building at Kennedy Space Center where the Viking Spacecraft were Assembled.</title>
        <authorList>
            <person name="Seuylemezian A."/>
            <person name="Vaishampayan P."/>
        </authorList>
    </citation>
    <scope>NUCLEOTIDE SEQUENCE [LARGE SCALE GENOMIC DNA]</scope>
    <source>
        <strain evidence="2 3">V47-23a</strain>
    </source>
</reference>
<name>A0A372LJZ7_9BACI</name>
<comment type="caution">
    <text evidence="2">The sequence shown here is derived from an EMBL/GenBank/DDBJ whole genome shotgun (WGS) entry which is preliminary data.</text>
</comment>
<gene>
    <name evidence="2" type="ORF">D0469_17690</name>
</gene>
<protein>
    <submittedName>
        <fullName evidence="2">DUF4397 domain-containing protein</fullName>
    </submittedName>
</protein>
<dbReference type="InterPro" id="IPR025510">
    <property type="entry name" value="DUF4397"/>
</dbReference>
<sequence length="370" mass="42138">MALPYTKNSRLQKLPILLPQAFELSLPVNDISLTIPYLKHFNAFLLVKKVLSFLKLHLPVITKPTAFYHHVSIQFMHWPQYSHSLILSVDLDLYFLHDALAQVTLHILVCKKKGGDQHLSRNPDVYFQKANMYQMLAEYYKYVNPELHVKYYYKHLNHLKKATQSFRINAWQHQFVQPVPGRLRFLHASPDAPNVDVYLDGMRIHQNVTYLETGDFLPLPEGQYQLDIYPSGQMIHTIVSSKITIGRGRFLTAAVTGHTDNPRLVTITEDSLIPAGEAKIKFIHLSPDAPSLDIAVKKGDVIFPNLSYRKATDYLGIMPMTIDLEVRLSGTADVVLNLEQFQFNKDNAYSVFLTGLTGQDPGLKPLILTS</sequence>
<dbReference type="Pfam" id="PF14344">
    <property type="entry name" value="DUF4397"/>
    <property type="match status" value="1"/>
</dbReference>
<feature type="domain" description="DUF4397" evidence="1">
    <location>
        <begin position="182"/>
        <end position="295"/>
    </location>
</feature>
<dbReference type="AlphaFoldDB" id="A0A372LJZ7"/>
<proteinExistence type="predicted"/>
<evidence type="ECO:0000313" key="3">
    <source>
        <dbReference type="Proteomes" id="UP000264541"/>
    </source>
</evidence>
<keyword evidence="3" id="KW-1185">Reference proteome</keyword>
<dbReference type="EMBL" id="QVTE01000051">
    <property type="protein sequence ID" value="RFU66461.1"/>
    <property type="molecule type" value="Genomic_DNA"/>
</dbReference>
<evidence type="ECO:0000259" key="1">
    <source>
        <dbReference type="Pfam" id="PF14344"/>
    </source>
</evidence>